<dbReference type="Pfam" id="PF00126">
    <property type="entry name" value="HTH_1"/>
    <property type="match status" value="1"/>
</dbReference>
<keyword evidence="2" id="KW-0805">Transcription regulation</keyword>
<organism evidence="6 7">
    <name type="scientific">Acinetobacter chinensis</name>
    <dbReference type="NCBI Taxonomy" id="2004650"/>
    <lineage>
        <taxon>Bacteria</taxon>
        <taxon>Pseudomonadati</taxon>
        <taxon>Pseudomonadota</taxon>
        <taxon>Gammaproteobacteria</taxon>
        <taxon>Moraxellales</taxon>
        <taxon>Moraxellaceae</taxon>
        <taxon>Acinetobacter</taxon>
    </lineage>
</organism>
<dbReference type="EMBL" id="CP032134">
    <property type="protein sequence ID" value="AXY57318.1"/>
    <property type="molecule type" value="Genomic_DNA"/>
</dbReference>
<dbReference type="Gene3D" id="3.40.190.290">
    <property type="match status" value="1"/>
</dbReference>
<evidence type="ECO:0000259" key="5">
    <source>
        <dbReference type="PROSITE" id="PS50931"/>
    </source>
</evidence>
<evidence type="ECO:0000256" key="4">
    <source>
        <dbReference type="ARBA" id="ARBA00023163"/>
    </source>
</evidence>
<evidence type="ECO:0000256" key="3">
    <source>
        <dbReference type="ARBA" id="ARBA00023125"/>
    </source>
</evidence>
<dbReference type="PROSITE" id="PS50931">
    <property type="entry name" value="HTH_LYSR"/>
    <property type="match status" value="1"/>
</dbReference>
<dbReference type="GO" id="GO:0006351">
    <property type="term" value="P:DNA-templated transcription"/>
    <property type="evidence" value="ECO:0007669"/>
    <property type="project" value="TreeGrafter"/>
</dbReference>
<feature type="domain" description="HTH lysR-type" evidence="5">
    <location>
        <begin position="1"/>
        <end position="59"/>
    </location>
</feature>
<dbReference type="InterPro" id="IPR000847">
    <property type="entry name" value="LysR_HTH_N"/>
</dbReference>
<evidence type="ECO:0000256" key="1">
    <source>
        <dbReference type="ARBA" id="ARBA00009437"/>
    </source>
</evidence>
<evidence type="ECO:0000313" key="7">
    <source>
        <dbReference type="Proteomes" id="UP000263753"/>
    </source>
</evidence>
<dbReference type="InterPro" id="IPR058163">
    <property type="entry name" value="LysR-type_TF_proteobact-type"/>
</dbReference>
<evidence type="ECO:0000313" key="6">
    <source>
        <dbReference type="EMBL" id="AXY57318.1"/>
    </source>
</evidence>
<dbReference type="InterPro" id="IPR036388">
    <property type="entry name" value="WH-like_DNA-bd_sf"/>
</dbReference>
<dbReference type="AlphaFoldDB" id="A0A3B7LXX6"/>
<sequence length="313" mass="35711">MQNLNDYYYFVQVVKYQGFTKASETLGITKSKLSRRITELEGRLGVRLIQRNTRKFAVTEIGQQFYQHCLKILNDVDQAENFIQSSLTDEPSGLVRISCPVALVNMPVGDMIAEYMQKYTGVEVQLLATNRRVDLIEEGVDLALRVCNTPPEDSELIIRELDAWEHVLVAVPELLNRYKQPESFADLSALPSIGFHGAKQVWLFQSPEQKNVYHDIEFHPRLKTDNFSAMKAAVMKGVGIASLPKVYVKDELISGQVQEILPEWSLPKGVIYIVYTSRQGMMPSVRFLLEHLIEQFKVLDLKQMENQCPAKKS</sequence>
<dbReference type="PANTHER" id="PTHR30537:SF31">
    <property type="entry name" value="TRANSCRIPTIONAL REGULATOR, LYSR FAMILY"/>
    <property type="match status" value="1"/>
</dbReference>
<dbReference type="InterPro" id="IPR036390">
    <property type="entry name" value="WH_DNA-bd_sf"/>
</dbReference>
<reference evidence="7" key="1">
    <citation type="submission" date="2018-09" db="EMBL/GenBank/DDBJ databases">
        <title>The complete genome of Acinetobacter sp. strain WCHAc010005.</title>
        <authorList>
            <person name="Hu Y."/>
            <person name="Long H."/>
            <person name="Feng Y."/>
            <person name="Zong Z."/>
        </authorList>
    </citation>
    <scope>NUCLEOTIDE SEQUENCE [LARGE SCALE GENOMIC DNA]</scope>
    <source>
        <strain evidence="7">WCHAc010005</strain>
    </source>
</reference>
<dbReference type="KEGG" id="achi:CDG60_12515"/>
<dbReference type="RefSeq" id="WP_087511802.1">
    <property type="nucleotide sequence ID" value="NZ_CP032134.1"/>
</dbReference>
<dbReference type="SUPFAM" id="SSF53850">
    <property type="entry name" value="Periplasmic binding protein-like II"/>
    <property type="match status" value="1"/>
</dbReference>
<gene>
    <name evidence="6" type="ORF">CDG60_12515</name>
</gene>
<accession>A0A3B7LXX6</accession>
<comment type="similarity">
    <text evidence="1">Belongs to the LysR transcriptional regulatory family.</text>
</comment>
<dbReference type="SUPFAM" id="SSF46785">
    <property type="entry name" value="Winged helix' DNA-binding domain"/>
    <property type="match status" value="1"/>
</dbReference>
<keyword evidence="3" id="KW-0238">DNA-binding</keyword>
<evidence type="ECO:0000256" key="2">
    <source>
        <dbReference type="ARBA" id="ARBA00023015"/>
    </source>
</evidence>
<dbReference type="Proteomes" id="UP000263753">
    <property type="component" value="Chromosome"/>
</dbReference>
<protein>
    <submittedName>
        <fullName evidence="6">LysR family transcriptional regulator</fullName>
    </submittedName>
</protein>
<dbReference type="Gene3D" id="1.10.10.10">
    <property type="entry name" value="Winged helix-like DNA-binding domain superfamily/Winged helix DNA-binding domain"/>
    <property type="match status" value="1"/>
</dbReference>
<dbReference type="InterPro" id="IPR005119">
    <property type="entry name" value="LysR_subst-bd"/>
</dbReference>
<keyword evidence="4" id="KW-0804">Transcription</keyword>
<name>A0A3B7LXX6_9GAMM</name>
<proteinExistence type="inferred from homology"/>
<dbReference type="PANTHER" id="PTHR30537">
    <property type="entry name" value="HTH-TYPE TRANSCRIPTIONAL REGULATOR"/>
    <property type="match status" value="1"/>
</dbReference>
<dbReference type="GO" id="GO:0043565">
    <property type="term" value="F:sequence-specific DNA binding"/>
    <property type="evidence" value="ECO:0007669"/>
    <property type="project" value="TreeGrafter"/>
</dbReference>
<dbReference type="GO" id="GO:0003700">
    <property type="term" value="F:DNA-binding transcription factor activity"/>
    <property type="evidence" value="ECO:0007669"/>
    <property type="project" value="InterPro"/>
</dbReference>
<dbReference type="Pfam" id="PF03466">
    <property type="entry name" value="LysR_substrate"/>
    <property type="match status" value="1"/>
</dbReference>
<dbReference type="FunFam" id="1.10.10.10:FF:000001">
    <property type="entry name" value="LysR family transcriptional regulator"/>
    <property type="match status" value="1"/>
</dbReference>